<dbReference type="CDD" id="cd15614">
    <property type="entry name" value="PHD_HAC_like"/>
    <property type="match status" value="1"/>
</dbReference>
<dbReference type="Pfam" id="PF00569">
    <property type="entry name" value="ZZ"/>
    <property type="match status" value="1"/>
</dbReference>
<keyword evidence="12" id="KW-0012">Acyltransferase</keyword>
<evidence type="ECO:0000256" key="6">
    <source>
        <dbReference type="ARBA" id="ARBA00022833"/>
    </source>
</evidence>
<dbReference type="Gene3D" id="3.30.60.90">
    <property type="match status" value="1"/>
</dbReference>
<dbReference type="InterPro" id="IPR000197">
    <property type="entry name" value="Znf_TAZ"/>
</dbReference>
<accession>A0A6J5X2H5</accession>
<evidence type="ECO:0000259" key="17">
    <source>
        <dbReference type="PROSITE" id="PS51727"/>
    </source>
</evidence>
<evidence type="ECO:0000256" key="14">
    <source>
        <dbReference type="PROSITE-ProRule" id="PRU00228"/>
    </source>
</evidence>
<dbReference type="GO" id="GO:0045944">
    <property type="term" value="P:positive regulation of transcription by RNA polymerase II"/>
    <property type="evidence" value="ECO:0007669"/>
    <property type="project" value="TreeGrafter"/>
</dbReference>
<comment type="subcellular location">
    <subcellularLocation>
        <location evidence="1">Nucleus</location>
    </subcellularLocation>
</comment>
<dbReference type="GO" id="GO:0003713">
    <property type="term" value="F:transcription coactivator activity"/>
    <property type="evidence" value="ECO:0007669"/>
    <property type="project" value="TreeGrafter"/>
</dbReference>
<keyword evidence="8" id="KW-0805">Transcription regulation</keyword>
<dbReference type="InterPro" id="IPR031162">
    <property type="entry name" value="CBP_P300_HAT"/>
</dbReference>
<evidence type="ECO:0000256" key="5">
    <source>
        <dbReference type="ARBA" id="ARBA00022771"/>
    </source>
</evidence>
<dbReference type="InterPro" id="IPR001965">
    <property type="entry name" value="Znf_PHD"/>
</dbReference>
<dbReference type="SMART" id="SM00291">
    <property type="entry name" value="ZnF_ZZ"/>
    <property type="match status" value="2"/>
</dbReference>
<dbReference type="GO" id="GO:0000123">
    <property type="term" value="C:histone acetyltransferase complex"/>
    <property type="evidence" value="ECO:0007669"/>
    <property type="project" value="TreeGrafter"/>
</dbReference>
<evidence type="ECO:0000256" key="13">
    <source>
        <dbReference type="ARBA" id="ARBA00048017"/>
    </source>
</evidence>
<keyword evidence="5 14" id="KW-0863">Zinc-finger</keyword>
<dbReference type="Gene3D" id="1.20.1020.10">
    <property type="entry name" value="TAZ domain"/>
    <property type="match status" value="1"/>
</dbReference>
<dbReference type="InterPro" id="IPR013083">
    <property type="entry name" value="Znf_RING/FYVE/PHD"/>
</dbReference>
<dbReference type="OrthoDB" id="1147893at2759"/>
<dbReference type="Gene3D" id="3.30.40.10">
    <property type="entry name" value="Zinc/RING finger domain, C3HC4 (zinc finger)"/>
    <property type="match status" value="1"/>
</dbReference>
<dbReference type="PANTHER" id="PTHR13808">
    <property type="entry name" value="CBP/P300-RELATED"/>
    <property type="match status" value="1"/>
</dbReference>
<dbReference type="GO" id="GO:0004402">
    <property type="term" value="F:histone acetyltransferase activity"/>
    <property type="evidence" value="ECO:0007669"/>
    <property type="project" value="InterPro"/>
</dbReference>
<feature type="region of interest" description="Disordered" evidence="15">
    <location>
        <begin position="1190"/>
        <end position="1213"/>
    </location>
</feature>
<evidence type="ECO:0000313" key="18">
    <source>
        <dbReference type="EMBL" id="CAB4305068.1"/>
    </source>
</evidence>
<feature type="region of interest" description="Disordered" evidence="15">
    <location>
        <begin position="439"/>
        <end position="489"/>
    </location>
</feature>
<sequence>MDVQRYNSDQTFGHISNYPVLNSSPFLLGGDGLRRRSIKCQLGYLSDWRKGPRVSSVRNLVRQKISDIFFLSTNYVLGELASDFVGVLENQLFMEATSEEEYVNEETLSHRLQILLQHKLYDANSNEQVGLPLCSPMPTSGLPHSCCDSGAAETPSNCLSGTSKYDSIGHNAFIANNADHVNLIKGSPFNGYKQGYANRFIASNELDMSFSSGLMQVASEIFLPLEDASASITAYSNANEFSVIGGFNDGTFAPQGNLNYSSDILFDCHVQQQHLDHGRLGNAQSMVFPSTVGEFSAVSSSNLLIPQHIPIEVPEVSNILPGRIFSKEISTLEDIVQSCSLIMKSQHNQNRPHPSYLQPRVPPEQSHAAQQCASDGPSSGNIEDILPSSKRLKMENKNGSVHLLAASVVQHCAPEGLSYLQHQSESPLSINSEDTVQSCSRMIKSQHNQKRPLCPYLQPQVPPEQSHGAQEYASDGPSSGNIEDIPPSSKRLKMENKNESSHLLAPSVVQHCAHERLPYLQHQSESPLSINSEDIVQSCSQMIKSQHNQKRPLHPYLQPQVPPGQSNGAQEYASDEPSSGNIEDMSPSSKRLKMENINENSHLLAPSVVQPCAPKGLSYLQQQSKSPVSINSEVTHVEIEPAKNSIQDSTGISDVRKCESDNINKLDSESVPLPSVGVFICHQMEQLDPTSTSEIIDNVKKVPRGMGSKSLSLLSEELSVEFKEGEERTEFNQTEPIPDSDLKEVIKPQNPETKGALLTEIFTEEQIKEHLSSLGQSIDQSIVTEERENSEKVCQLCASGKLFFAPTPIYCSFCGARIKRSVNYYCTLDEHDTQYCVCTLCYKESRGGNISSRGIHISKAKLSKKKNDEETEESWVQCDKCNGWQHQICALFNDKSALEGKAECICLKCLSKETECGELKNLSNNAVFSAKDLPTTMLSDHIEQRLFRRLKQEREERAKVEGKEFFEVPGVEDLVVRVVLSVQKTLKVKQKFLDLFHDENYPAEFPYISKVILLFQKIEGVDVCLFGMYVQEFGSECSHPNKRCVYISYLDSIKYFRPETKTVNGEALRTFVYHELLIAYLEFCKKRGFITSYIWACPPVKGEDYILYCHPEMQKTPKPDKLRYQSMIKKAANEKIVVSFTNLYDRFFIPTGECNSKVTAARLPYFDGDYWSATAEDVIRNIEKERMTDSKKKAKKTITKRTLKAMGHTSPSDGSTKDILLMQKLGQTILPNKEDFIIVDMQYVCSHCHEAILSGGRWSCSQCKNFHLCERCHEAERKISGRDMHISVNMEQHVLSQVLVENVLSDTKDEDVISNSRLLENRHTFLSLCEKNHYQFDTLRRAKYSSIMILHHLQNGTVLTAGNTCSICHKDAVVAQSWVCEICPEFGVCAACYQEKGSSCHIHKLTQSSTTVSCRTESRDSPQKPLMIQPCSYPNCLKIKKLLCHATKCTIRTTGGCQYCKKAWYVINLHSRNCRESIVAYDGACELHSLHLATTTPLRLRKEDRKKRFYCFLGMRSEEACRTTVAELVG</sequence>
<feature type="domain" description="ZZ-type" evidence="16">
    <location>
        <begin position="1240"/>
        <end position="1303"/>
    </location>
</feature>
<keyword evidence="4" id="KW-0479">Metal-binding</keyword>
<feature type="region of interest" description="Disordered" evidence="15">
    <location>
        <begin position="347"/>
        <end position="384"/>
    </location>
</feature>
<dbReference type="GO" id="GO:0008270">
    <property type="term" value="F:zinc ion binding"/>
    <property type="evidence" value="ECO:0007669"/>
    <property type="project" value="UniProtKB-KW"/>
</dbReference>
<evidence type="ECO:0000313" key="19">
    <source>
        <dbReference type="Proteomes" id="UP000507245"/>
    </source>
</evidence>
<dbReference type="Pfam" id="PF08214">
    <property type="entry name" value="HAT_KAT11"/>
    <property type="match status" value="1"/>
</dbReference>
<evidence type="ECO:0000256" key="4">
    <source>
        <dbReference type="ARBA" id="ARBA00022723"/>
    </source>
</evidence>
<evidence type="ECO:0000256" key="9">
    <source>
        <dbReference type="ARBA" id="ARBA00023159"/>
    </source>
</evidence>
<dbReference type="SMART" id="SM00249">
    <property type="entry name" value="PHD"/>
    <property type="match status" value="1"/>
</dbReference>
<dbReference type="SMART" id="SM01250">
    <property type="entry name" value="KAT11"/>
    <property type="match status" value="1"/>
</dbReference>
<dbReference type="InterPro" id="IPR043145">
    <property type="entry name" value="Znf_ZZ_sf"/>
</dbReference>
<dbReference type="InterPro" id="IPR013178">
    <property type="entry name" value="Histone_AcTrfase_Rtt109/CBP"/>
</dbReference>
<feature type="compositionally biased region" description="Basic residues" evidence="15">
    <location>
        <begin position="1192"/>
        <end position="1203"/>
    </location>
</feature>
<evidence type="ECO:0000256" key="3">
    <source>
        <dbReference type="ARBA" id="ARBA00022679"/>
    </source>
</evidence>
<evidence type="ECO:0000256" key="8">
    <source>
        <dbReference type="ARBA" id="ARBA00023015"/>
    </source>
</evidence>
<evidence type="ECO:0000256" key="7">
    <source>
        <dbReference type="ARBA" id="ARBA00022853"/>
    </source>
</evidence>
<dbReference type="GO" id="GO:0005634">
    <property type="term" value="C:nucleus"/>
    <property type="evidence" value="ECO:0007669"/>
    <property type="project" value="UniProtKB-SubCell"/>
</dbReference>
<keyword evidence="10" id="KW-0804">Transcription</keyword>
<dbReference type="InterPro" id="IPR000433">
    <property type="entry name" value="Znf_ZZ"/>
</dbReference>
<comment type="catalytic activity">
    <reaction evidence="13">
        <text>L-lysyl-[protein] + acetyl-CoA = N(6)-acetyl-L-lysyl-[protein] + CoA + H(+)</text>
        <dbReference type="Rhea" id="RHEA:45948"/>
        <dbReference type="Rhea" id="RHEA-COMP:9752"/>
        <dbReference type="Rhea" id="RHEA-COMP:10731"/>
        <dbReference type="ChEBI" id="CHEBI:15378"/>
        <dbReference type="ChEBI" id="CHEBI:29969"/>
        <dbReference type="ChEBI" id="CHEBI:57287"/>
        <dbReference type="ChEBI" id="CHEBI:57288"/>
        <dbReference type="ChEBI" id="CHEBI:61930"/>
        <dbReference type="EC" id="2.3.1.48"/>
    </reaction>
</comment>
<dbReference type="PROSITE" id="PS01357">
    <property type="entry name" value="ZF_ZZ_1"/>
    <property type="match status" value="2"/>
</dbReference>
<keyword evidence="7" id="KW-0156">Chromatin regulator</keyword>
<keyword evidence="19" id="KW-1185">Reference proteome</keyword>
<keyword evidence="9" id="KW-0010">Activator</keyword>
<evidence type="ECO:0000256" key="12">
    <source>
        <dbReference type="ARBA" id="ARBA00023315"/>
    </source>
</evidence>
<evidence type="ECO:0000256" key="11">
    <source>
        <dbReference type="ARBA" id="ARBA00023242"/>
    </source>
</evidence>
<gene>
    <name evidence="18" type="ORF">ORAREDHAP_LOCUS22933</name>
</gene>
<dbReference type="SUPFAM" id="SSF57903">
    <property type="entry name" value="FYVE/PHD zinc finger"/>
    <property type="match status" value="1"/>
</dbReference>
<dbReference type="Proteomes" id="UP000507245">
    <property type="component" value="Unassembled WGS sequence"/>
</dbReference>
<feature type="compositionally biased region" description="Polar residues" evidence="15">
    <location>
        <begin position="367"/>
        <end position="381"/>
    </location>
</feature>
<dbReference type="InterPro" id="IPR035898">
    <property type="entry name" value="TAZ_dom_sf"/>
</dbReference>
<keyword evidence="11" id="KW-0539">Nucleus</keyword>
<keyword evidence="6" id="KW-0862">Zinc</keyword>
<feature type="compositionally biased region" description="Polar residues" evidence="15">
    <location>
        <begin position="576"/>
        <end position="588"/>
    </location>
</feature>
<dbReference type="PANTHER" id="PTHR13808:SF53">
    <property type="entry name" value="HISTONE ACETYLTRANSFERASE HAC2"/>
    <property type="match status" value="1"/>
</dbReference>
<dbReference type="GO" id="GO:0005667">
    <property type="term" value="C:transcription regulator complex"/>
    <property type="evidence" value="ECO:0007669"/>
    <property type="project" value="TreeGrafter"/>
</dbReference>
<protein>
    <recommendedName>
        <fullName evidence="2">histone acetyltransferase</fullName>
        <ecNumber evidence="2">2.3.1.48</ecNumber>
    </recommendedName>
</protein>
<organism evidence="18 19">
    <name type="scientific">Prunus armeniaca</name>
    <name type="common">Apricot</name>
    <name type="synonym">Armeniaca vulgaris</name>
    <dbReference type="NCBI Taxonomy" id="36596"/>
    <lineage>
        <taxon>Eukaryota</taxon>
        <taxon>Viridiplantae</taxon>
        <taxon>Streptophyta</taxon>
        <taxon>Embryophyta</taxon>
        <taxon>Tracheophyta</taxon>
        <taxon>Spermatophyta</taxon>
        <taxon>Magnoliopsida</taxon>
        <taxon>eudicotyledons</taxon>
        <taxon>Gunneridae</taxon>
        <taxon>Pentapetalae</taxon>
        <taxon>rosids</taxon>
        <taxon>fabids</taxon>
        <taxon>Rosales</taxon>
        <taxon>Rosaceae</taxon>
        <taxon>Amygdaloideae</taxon>
        <taxon>Amygdaleae</taxon>
        <taxon>Prunus</taxon>
    </lineage>
</organism>
<dbReference type="SUPFAM" id="SSF57850">
    <property type="entry name" value="RING/U-box"/>
    <property type="match status" value="2"/>
</dbReference>
<evidence type="ECO:0000259" key="16">
    <source>
        <dbReference type="PROSITE" id="PS50135"/>
    </source>
</evidence>
<dbReference type="SMART" id="SM00551">
    <property type="entry name" value="ZnF_TAZ"/>
    <property type="match status" value="1"/>
</dbReference>
<dbReference type="EMBL" id="CAEKKB010000003">
    <property type="protein sequence ID" value="CAB4305068.1"/>
    <property type="molecule type" value="Genomic_DNA"/>
</dbReference>
<dbReference type="PROSITE" id="PS51727">
    <property type="entry name" value="CBP_P300_HAT"/>
    <property type="match status" value="1"/>
</dbReference>
<evidence type="ECO:0000256" key="10">
    <source>
        <dbReference type="ARBA" id="ARBA00023163"/>
    </source>
</evidence>
<dbReference type="EC" id="2.3.1.48" evidence="2"/>
<name>A0A6J5X2H5_PRUAR</name>
<keyword evidence="3" id="KW-0808">Transferase</keyword>
<reference evidence="19" key="1">
    <citation type="journal article" date="2020" name="Genome Biol.">
        <title>Gamete binning: chromosome-level and haplotype-resolved genome assembly enabled by high-throughput single-cell sequencing of gamete genomes.</title>
        <authorList>
            <person name="Campoy J.A."/>
            <person name="Sun H."/>
            <person name="Goel M."/>
            <person name="Jiao W.-B."/>
            <person name="Folz-Donahue K."/>
            <person name="Wang N."/>
            <person name="Rubio M."/>
            <person name="Liu C."/>
            <person name="Kukat C."/>
            <person name="Ruiz D."/>
            <person name="Huettel B."/>
            <person name="Schneeberger K."/>
        </authorList>
    </citation>
    <scope>NUCLEOTIDE SEQUENCE [LARGE SCALE GENOMIC DNA]</scope>
    <source>
        <strain evidence="19">cv. Rojo Pasion</strain>
    </source>
</reference>
<feature type="domain" description="CBP/p300-type HAT" evidence="17">
    <location>
        <begin position="927"/>
        <end position="1358"/>
    </location>
</feature>
<evidence type="ECO:0000256" key="15">
    <source>
        <dbReference type="SAM" id="MobiDB-lite"/>
    </source>
</evidence>
<dbReference type="InterPro" id="IPR011011">
    <property type="entry name" value="Znf_FYVE_PHD"/>
</dbReference>
<proteinExistence type="predicted"/>
<feature type="region of interest" description="Disordered" evidence="15">
    <location>
        <begin position="542"/>
        <end position="588"/>
    </location>
</feature>
<dbReference type="PROSITE" id="PS50135">
    <property type="entry name" value="ZF_ZZ_2"/>
    <property type="match status" value="1"/>
</dbReference>
<dbReference type="GO" id="GO:0031490">
    <property type="term" value="F:chromatin DNA binding"/>
    <property type="evidence" value="ECO:0007669"/>
    <property type="project" value="TreeGrafter"/>
</dbReference>
<evidence type="ECO:0000256" key="1">
    <source>
        <dbReference type="ARBA" id="ARBA00004123"/>
    </source>
</evidence>
<dbReference type="SUPFAM" id="SSF57933">
    <property type="entry name" value="TAZ domain"/>
    <property type="match status" value="1"/>
</dbReference>
<evidence type="ECO:0000256" key="2">
    <source>
        <dbReference type="ARBA" id="ARBA00013184"/>
    </source>
</evidence>